<dbReference type="EMBL" id="MGIL01000004">
    <property type="protein sequence ID" value="OGM88819.1"/>
    <property type="molecule type" value="Genomic_DNA"/>
</dbReference>
<keyword evidence="1" id="KW-1133">Transmembrane helix</keyword>
<keyword evidence="1" id="KW-0472">Membrane</keyword>
<gene>
    <name evidence="2" type="ORF">A2573_00260</name>
</gene>
<proteinExistence type="predicted"/>
<feature type="transmembrane region" description="Helical" evidence="1">
    <location>
        <begin position="6"/>
        <end position="26"/>
    </location>
</feature>
<evidence type="ECO:0000313" key="3">
    <source>
        <dbReference type="Proteomes" id="UP000177596"/>
    </source>
</evidence>
<accession>A0A1F8DLD4</accession>
<name>A0A1F8DLD4_9BACT</name>
<reference evidence="2 3" key="1">
    <citation type="journal article" date="2016" name="Nat. Commun.">
        <title>Thousands of microbial genomes shed light on interconnected biogeochemical processes in an aquifer system.</title>
        <authorList>
            <person name="Anantharaman K."/>
            <person name="Brown C.T."/>
            <person name="Hug L.A."/>
            <person name="Sharon I."/>
            <person name="Castelle C.J."/>
            <person name="Probst A.J."/>
            <person name="Thomas B.C."/>
            <person name="Singh A."/>
            <person name="Wilkins M.J."/>
            <person name="Karaoz U."/>
            <person name="Brodie E.L."/>
            <person name="Williams K.H."/>
            <person name="Hubbard S.S."/>
            <person name="Banfield J.F."/>
        </authorList>
    </citation>
    <scope>NUCLEOTIDE SEQUENCE [LARGE SCALE GENOMIC DNA]</scope>
</reference>
<organism evidence="2 3">
    <name type="scientific">Candidatus Woesebacteria bacterium RIFOXYD1_FULL_43_18</name>
    <dbReference type="NCBI Taxonomy" id="1802551"/>
    <lineage>
        <taxon>Bacteria</taxon>
        <taxon>Candidatus Woeseibacteriota</taxon>
    </lineage>
</organism>
<dbReference type="Proteomes" id="UP000177596">
    <property type="component" value="Unassembled WGS sequence"/>
</dbReference>
<dbReference type="AlphaFoldDB" id="A0A1F8DLD4"/>
<evidence type="ECO:0000256" key="1">
    <source>
        <dbReference type="SAM" id="Phobius"/>
    </source>
</evidence>
<evidence type="ECO:0000313" key="2">
    <source>
        <dbReference type="EMBL" id="OGM88819.1"/>
    </source>
</evidence>
<protein>
    <recommendedName>
        <fullName evidence="4">PsbP C-terminal domain-containing protein</fullName>
    </recommendedName>
</protein>
<comment type="caution">
    <text evidence="2">The sequence shown here is derived from an EMBL/GenBank/DDBJ whole genome shotgun (WGS) entry which is preliminary data.</text>
</comment>
<evidence type="ECO:0008006" key="4">
    <source>
        <dbReference type="Google" id="ProtNLM"/>
    </source>
</evidence>
<keyword evidence="1" id="KW-0812">Transmembrane</keyword>
<sequence length="195" mass="21674">MRQKGFAPIIIVLVLALLGSLGYIAYLRGYLSFHIPNKTIITPTSYPIETKTSSGTMPTENPAANWKTYTNDQYHFSFKYPEWVILDDKSVAGTAQVLLIAQGFNETKISARKDDQSEYYLDTAPVGRAVIGNLSGNKYRLPQGYCDGPECSSPILAVTVVNNGIKYIFSVYVGKDVNTFTELESQILSTFEFTQ</sequence>